<dbReference type="Proteomes" id="UP000530670">
    <property type="component" value="Unassembled WGS sequence"/>
</dbReference>
<accession>A0A8H5Q8W1</accession>
<keyword evidence="1" id="KW-0378">Hydrolase</keyword>
<comment type="caution">
    <text evidence="1">The sequence shown here is derived from an EMBL/GenBank/DDBJ whole genome shotgun (WGS) entry which is preliminary data.</text>
</comment>
<organism evidence="1 2">
    <name type="scientific">Fusarium tjaetaba</name>
    <dbReference type="NCBI Taxonomy" id="1567544"/>
    <lineage>
        <taxon>Eukaryota</taxon>
        <taxon>Fungi</taxon>
        <taxon>Dikarya</taxon>
        <taxon>Ascomycota</taxon>
        <taxon>Pezizomycotina</taxon>
        <taxon>Sordariomycetes</taxon>
        <taxon>Hypocreomycetidae</taxon>
        <taxon>Hypocreales</taxon>
        <taxon>Nectriaceae</taxon>
        <taxon>Fusarium</taxon>
        <taxon>Fusarium fujikuroi species complex</taxon>
    </lineage>
</organism>
<protein>
    <submittedName>
        <fullName evidence="1">Alpha beta-hydrolase</fullName>
    </submittedName>
</protein>
<dbReference type="OrthoDB" id="2152029at2759"/>
<dbReference type="InterPro" id="IPR029058">
    <property type="entry name" value="AB_hydrolase_fold"/>
</dbReference>
<dbReference type="EMBL" id="JAAQRI010000740">
    <property type="protein sequence ID" value="KAF5609591.1"/>
    <property type="molecule type" value="Genomic_DNA"/>
</dbReference>
<keyword evidence="2" id="KW-1185">Reference proteome</keyword>
<evidence type="ECO:0000313" key="1">
    <source>
        <dbReference type="EMBL" id="KAF5609591.1"/>
    </source>
</evidence>
<dbReference type="AlphaFoldDB" id="A0A8H5Q8W1"/>
<reference evidence="1 2" key="1">
    <citation type="submission" date="2020-05" db="EMBL/GenBank/DDBJ databases">
        <title>Identification and distribution of gene clusters putatively required for synthesis of sphingolipid metabolism inhibitors in phylogenetically diverse species of the filamentous fungus Fusarium.</title>
        <authorList>
            <person name="Kim H.-S."/>
            <person name="Busman M."/>
            <person name="Brown D.W."/>
            <person name="Divon H."/>
            <person name="Uhlig S."/>
            <person name="Proctor R.H."/>
        </authorList>
    </citation>
    <scope>NUCLEOTIDE SEQUENCE [LARGE SCALE GENOMIC DNA]</scope>
    <source>
        <strain evidence="1 2">NRRL 66243</strain>
    </source>
</reference>
<sequence>MILAHQILEWADEYASSPIRNEYTEPMRAGVGWWQNTPVHELLILVGEAEVFRDDIEVFAKTVSDAGVRVTTVSCPRHIHIECILDVKAGLSPGLMAKSIWEWLGAQSQ</sequence>
<dbReference type="GO" id="GO:0016787">
    <property type="term" value="F:hydrolase activity"/>
    <property type="evidence" value="ECO:0007669"/>
    <property type="project" value="UniProtKB-KW"/>
</dbReference>
<gene>
    <name evidence="1" type="ORF">FTJAE_14295</name>
</gene>
<proteinExistence type="predicted"/>
<dbReference type="SUPFAM" id="SSF53474">
    <property type="entry name" value="alpha/beta-Hydrolases"/>
    <property type="match status" value="1"/>
</dbReference>
<dbReference type="Gene3D" id="3.40.50.1820">
    <property type="entry name" value="alpha/beta hydrolase"/>
    <property type="match status" value="1"/>
</dbReference>
<dbReference type="RefSeq" id="XP_037198706.1">
    <property type="nucleotide sequence ID" value="XM_037347505.1"/>
</dbReference>
<dbReference type="GeneID" id="59299775"/>
<name>A0A8H5Q8W1_9HYPO</name>
<evidence type="ECO:0000313" key="2">
    <source>
        <dbReference type="Proteomes" id="UP000530670"/>
    </source>
</evidence>